<dbReference type="EMBL" id="FQXG01000003">
    <property type="protein sequence ID" value="SHH49984.1"/>
    <property type="molecule type" value="Genomic_DNA"/>
</dbReference>
<accession>A0A1M5TGY6</accession>
<proteinExistence type="predicted"/>
<organism evidence="1 2">
    <name type="scientific">Ferrimonas marina</name>
    <dbReference type="NCBI Taxonomy" id="299255"/>
    <lineage>
        <taxon>Bacteria</taxon>
        <taxon>Pseudomonadati</taxon>
        <taxon>Pseudomonadota</taxon>
        <taxon>Gammaproteobacteria</taxon>
        <taxon>Alteromonadales</taxon>
        <taxon>Ferrimonadaceae</taxon>
        <taxon>Ferrimonas</taxon>
    </lineage>
</organism>
<gene>
    <name evidence="1" type="ORF">SAMN02745129_2141</name>
</gene>
<evidence type="ECO:0000313" key="2">
    <source>
        <dbReference type="Proteomes" id="UP000184268"/>
    </source>
</evidence>
<keyword evidence="2" id="KW-1185">Reference proteome</keyword>
<evidence type="ECO:0000313" key="1">
    <source>
        <dbReference type="EMBL" id="SHH49984.1"/>
    </source>
</evidence>
<dbReference type="AlphaFoldDB" id="A0A1M5TGY6"/>
<sequence length="419" mass="46000">MELTWEGLIERFSSSVPLKEKKAGSVFLPIALVDVLVPQDRPSGDGVTYRHEGNVSAMTMLVLDLDEPGALERANKVLGRYQRLLYSTFSRTTESPDKYRLVLPLSAPVEAGRWQTLYAGVAAEIGSDTSCGNLSRSYFLPSHQEASSIPPVFEVFDGEVLSPDALSSFKRIKTPSGRPRKVRRDSGVIMHPSMTIVPRRLYRASEAGWDKESMQRRHASRIEAMAESGHRHAFALGVTGAEVDRFGKDVDWQSVVSFLYDMAQVHSGRPLWLGDTPKELPGMVTSAYRKFGANLSAAERKKLTSELVDLMKTATATGRAGQEYPYGAAGEGQSVLPDRSPLSRRWAWLIKLAVDGGAGCLDLMVQSEFGWHNEPLLAGDFEQAILGVLGQVDGGALISSQAWQYLVSKGRRKGQLVES</sequence>
<reference evidence="1 2" key="1">
    <citation type="submission" date="2016-11" db="EMBL/GenBank/DDBJ databases">
        <authorList>
            <person name="Jaros S."/>
            <person name="Januszkiewicz K."/>
            <person name="Wedrychowicz H."/>
        </authorList>
    </citation>
    <scope>NUCLEOTIDE SEQUENCE [LARGE SCALE GENOMIC DNA]</scope>
    <source>
        <strain evidence="1 2">DSM 16917</strain>
    </source>
</reference>
<protein>
    <submittedName>
        <fullName evidence="1">Uncharacterized protein</fullName>
    </submittedName>
</protein>
<name>A0A1M5TGY6_9GAMM</name>
<dbReference type="Proteomes" id="UP000184268">
    <property type="component" value="Unassembled WGS sequence"/>
</dbReference>